<organism evidence="2 3">
    <name type="scientific">Penicillium arizonense</name>
    <dbReference type="NCBI Taxonomy" id="1835702"/>
    <lineage>
        <taxon>Eukaryota</taxon>
        <taxon>Fungi</taxon>
        <taxon>Dikarya</taxon>
        <taxon>Ascomycota</taxon>
        <taxon>Pezizomycotina</taxon>
        <taxon>Eurotiomycetes</taxon>
        <taxon>Eurotiomycetidae</taxon>
        <taxon>Eurotiales</taxon>
        <taxon>Aspergillaceae</taxon>
        <taxon>Penicillium</taxon>
    </lineage>
</organism>
<dbReference type="AlphaFoldDB" id="A0A1F5LB61"/>
<dbReference type="RefSeq" id="XP_022485906.1">
    <property type="nucleotide sequence ID" value="XM_022634218.1"/>
</dbReference>
<feature type="region of interest" description="Disordered" evidence="1">
    <location>
        <begin position="1"/>
        <end position="44"/>
    </location>
</feature>
<name>A0A1F5LB61_PENAI</name>
<keyword evidence="3" id="KW-1185">Reference proteome</keyword>
<evidence type="ECO:0000256" key="1">
    <source>
        <dbReference type="SAM" id="MobiDB-lite"/>
    </source>
</evidence>
<feature type="compositionally biased region" description="Low complexity" evidence="1">
    <location>
        <begin position="239"/>
        <end position="256"/>
    </location>
</feature>
<evidence type="ECO:0000313" key="2">
    <source>
        <dbReference type="EMBL" id="OGE50458.1"/>
    </source>
</evidence>
<evidence type="ECO:0000313" key="3">
    <source>
        <dbReference type="Proteomes" id="UP000177622"/>
    </source>
</evidence>
<dbReference type="Proteomes" id="UP000177622">
    <property type="component" value="Unassembled WGS sequence"/>
</dbReference>
<gene>
    <name evidence="2" type="ORF">PENARI_c017G00287</name>
</gene>
<dbReference type="EMBL" id="LXJU01000017">
    <property type="protein sequence ID" value="OGE50458.1"/>
    <property type="molecule type" value="Genomic_DNA"/>
</dbReference>
<feature type="compositionally biased region" description="Basic residues" evidence="1">
    <location>
        <begin position="35"/>
        <end position="44"/>
    </location>
</feature>
<sequence length="404" mass="44554">MGIPMWREPSKADIHKSAIEKDRTAAARSTIGRRGSSRHGISRARRNVLASFQSQVIDELRRGSDLPRRSPVQNNGMSEDGMTLAQAQREAFSRGPSSRRNHRQRSDQSYSLRENQALTDLLGRPGFHPQSFRNGSPSFTPNFAPAAAYHTRGSSTPSSDDMRLPPLRRTDSPSDEPSFFMPSSLIRINRNAAQPTRLNRETVMDGLGDRQRSPSPDGDRDTIAWETLLSTITPDATLPSNDTSFASSSASAPDATRNGTTRASTNSTLPSSLSTTRNTALDPYPDHLNPCDFSSSDDEDTPVNYRRFIGQPSTMPLSLQRFPDIRSTLSRHPPVPTISLSITDHNNDDLQQMQAILDRLARREDIPDDWWAAAGLARTLDRGLSASMDSTDNEGASQPNRGDL</sequence>
<dbReference type="OrthoDB" id="3946700at2759"/>
<accession>A0A1F5LB61</accession>
<feature type="compositionally biased region" description="Polar residues" evidence="1">
    <location>
        <begin position="131"/>
        <end position="141"/>
    </location>
</feature>
<feature type="region of interest" description="Disordered" evidence="1">
    <location>
        <begin position="60"/>
        <end position="221"/>
    </location>
</feature>
<comment type="caution">
    <text evidence="2">The sequence shown here is derived from an EMBL/GenBank/DDBJ whole genome shotgun (WGS) entry which is preliminary data.</text>
</comment>
<feature type="compositionally biased region" description="Polar residues" evidence="1">
    <location>
        <begin position="387"/>
        <end position="404"/>
    </location>
</feature>
<feature type="compositionally biased region" description="Basic and acidic residues" evidence="1">
    <location>
        <begin position="8"/>
        <end position="25"/>
    </location>
</feature>
<feature type="compositionally biased region" description="Low complexity" evidence="1">
    <location>
        <begin position="264"/>
        <end position="279"/>
    </location>
</feature>
<feature type="compositionally biased region" description="Polar residues" evidence="1">
    <location>
        <begin position="107"/>
        <end position="118"/>
    </location>
</feature>
<proteinExistence type="predicted"/>
<protein>
    <submittedName>
        <fullName evidence="2">Uncharacterized protein</fullName>
    </submittedName>
</protein>
<dbReference type="GeneID" id="34578952"/>
<reference evidence="2 3" key="1">
    <citation type="journal article" date="2016" name="Sci. Rep.">
        <title>Penicillium arizonense, a new, genome sequenced fungal species, reveals a high chemical diversity in secreted metabolites.</title>
        <authorList>
            <person name="Grijseels S."/>
            <person name="Nielsen J.C."/>
            <person name="Randelovic M."/>
            <person name="Nielsen J."/>
            <person name="Nielsen K.F."/>
            <person name="Workman M."/>
            <person name="Frisvad J.C."/>
        </authorList>
    </citation>
    <scope>NUCLEOTIDE SEQUENCE [LARGE SCALE GENOMIC DNA]</scope>
    <source>
        <strain evidence="2 3">CBS 141311</strain>
    </source>
</reference>
<feature type="region of interest" description="Disordered" evidence="1">
    <location>
        <begin position="234"/>
        <end position="303"/>
    </location>
</feature>
<feature type="compositionally biased region" description="Basic and acidic residues" evidence="1">
    <location>
        <begin position="160"/>
        <end position="172"/>
    </location>
</feature>
<feature type="compositionally biased region" description="Basic and acidic residues" evidence="1">
    <location>
        <begin position="198"/>
        <end position="221"/>
    </location>
</feature>
<feature type="region of interest" description="Disordered" evidence="1">
    <location>
        <begin position="384"/>
        <end position="404"/>
    </location>
</feature>